<feature type="transmembrane region" description="Helical" evidence="1">
    <location>
        <begin position="49"/>
        <end position="67"/>
    </location>
</feature>
<keyword evidence="1" id="KW-1133">Transmembrane helix</keyword>
<keyword evidence="1" id="KW-0472">Membrane</keyword>
<evidence type="ECO:0000256" key="1">
    <source>
        <dbReference type="SAM" id="Phobius"/>
    </source>
</evidence>
<protein>
    <submittedName>
        <fullName evidence="2">Uncharacterized protein</fullName>
    </submittedName>
</protein>
<dbReference type="EMBL" id="KK107510">
    <property type="protein sequence ID" value="EZA49498.1"/>
    <property type="molecule type" value="Genomic_DNA"/>
</dbReference>
<evidence type="ECO:0000313" key="3">
    <source>
        <dbReference type="Proteomes" id="UP000053097"/>
    </source>
</evidence>
<evidence type="ECO:0000313" key="2">
    <source>
        <dbReference type="EMBL" id="EZA49498.1"/>
    </source>
</evidence>
<organism evidence="2 3">
    <name type="scientific">Ooceraea biroi</name>
    <name type="common">Clonal raider ant</name>
    <name type="synonym">Cerapachys biroi</name>
    <dbReference type="NCBI Taxonomy" id="2015173"/>
    <lineage>
        <taxon>Eukaryota</taxon>
        <taxon>Metazoa</taxon>
        <taxon>Ecdysozoa</taxon>
        <taxon>Arthropoda</taxon>
        <taxon>Hexapoda</taxon>
        <taxon>Insecta</taxon>
        <taxon>Pterygota</taxon>
        <taxon>Neoptera</taxon>
        <taxon>Endopterygota</taxon>
        <taxon>Hymenoptera</taxon>
        <taxon>Apocrita</taxon>
        <taxon>Aculeata</taxon>
        <taxon>Formicoidea</taxon>
        <taxon>Formicidae</taxon>
        <taxon>Dorylinae</taxon>
        <taxon>Ooceraea</taxon>
    </lineage>
</organism>
<sequence length="68" mass="7748">MLIIIWVFVCGTDSSDVCGTEFSLNIEHKDFDSFCTIISTKSKILHDFLIRKSIAPFVFICCLILFLV</sequence>
<dbReference type="Proteomes" id="UP000053097">
    <property type="component" value="Unassembled WGS sequence"/>
</dbReference>
<keyword evidence="3" id="KW-1185">Reference proteome</keyword>
<reference evidence="2 3" key="1">
    <citation type="journal article" date="2014" name="Curr. Biol.">
        <title>The genome of the clonal raider ant Cerapachys biroi.</title>
        <authorList>
            <person name="Oxley P.R."/>
            <person name="Ji L."/>
            <person name="Fetter-Pruneda I."/>
            <person name="McKenzie S.K."/>
            <person name="Li C."/>
            <person name="Hu H."/>
            <person name="Zhang G."/>
            <person name="Kronauer D.J."/>
        </authorList>
    </citation>
    <scope>NUCLEOTIDE SEQUENCE [LARGE SCALE GENOMIC DNA]</scope>
</reference>
<dbReference type="AlphaFoldDB" id="A0A026W0C1"/>
<name>A0A026W0C1_OOCBI</name>
<gene>
    <name evidence="2" type="ORF">X777_12236</name>
</gene>
<keyword evidence="1" id="KW-0812">Transmembrane</keyword>
<accession>A0A026W0C1</accession>
<proteinExistence type="predicted"/>